<dbReference type="PANTHER" id="PTHR34293">
    <property type="entry name" value="HTH-TYPE TRANSCRIPTIONAL REGULATOR TRMBL2"/>
    <property type="match status" value="1"/>
</dbReference>
<dbReference type="CDD" id="cd06170">
    <property type="entry name" value="LuxR_C_like"/>
    <property type="match status" value="1"/>
</dbReference>
<evidence type="ECO:0000259" key="1">
    <source>
        <dbReference type="SMART" id="SM00421"/>
    </source>
</evidence>
<sequence>MYEPGEIDAATTRVYRFRVIHPTDSVAQIAARAGIPATEAEAAEARLTELGLLRPSPGGGLVAISPESAADALLAPIEQDILQRRIAMAATRARLHALSGDYLEARSMRSAKSSIEVVEGIDNTRAVIADLDRTCAKSVDALHPGGGQSRAAIQAATPGDLEILERGVKARTLMQHTARRHQPTVGYVTTLIEAGAQVRSITALPSRMLIYDGSCAVLPLDPLHTKTGVALVRDPTVLGFLQQLFEHYWDRAVDFVEGPKKSGTAPVGVDRDVLVLMAAGKKDEAIAHQLGMSPRSVSRVVARLLEQLDADSRFQAGARAALNGWLS</sequence>
<name>A0A1I6UVE5_9ACTN</name>
<reference evidence="3" key="1">
    <citation type="submission" date="2016-10" db="EMBL/GenBank/DDBJ databases">
        <authorList>
            <person name="Varghese N."/>
            <person name="Submissions S."/>
        </authorList>
    </citation>
    <scope>NUCLEOTIDE SEQUENCE [LARGE SCALE GENOMIC DNA]</scope>
    <source>
        <strain evidence="3">CGMCC 4.7047</strain>
    </source>
</reference>
<dbReference type="STRING" id="1176198.SAMN05444716_106226"/>
<dbReference type="EMBL" id="FPAB01000006">
    <property type="protein sequence ID" value="SFT05383.1"/>
    <property type="molecule type" value="Genomic_DNA"/>
</dbReference>
<dbReference type="Pfam" id="PF00196">
    <property type="entry name" value="GerE"/>
    <property type="match status" value="1"/>
</dbReference>
<dbReference type="InterPro" id="IPR051797">
    <property type="entry name" value="TrmB-like"/>
</dbReference>
<dbReference type="SMART" id="SM00421">
    <property type="entry name" value="HTH_LUXR"/>
    <property type="match status" value="1"/>
</dbReference>
<keyword evidence="3" id="KW-1185">Reference proteome</keyword>
<dbReference type="Gene3D" id="1.10.10.10">
    <property type="entry name" value="Winged helix-like DNA-binding domain superfamily/Winged helix DNA-binding domain"/>
    <property type="match status" value="1"/>
</dbReference>
<dbReference type="GO" id="GO:0006355">
    <property type="term" value="P:regulation of DNA-templated transcription"/>
    <property type="evidence" value="ECO:0007669"/>
    <property type="project" value="InterPro"/>
</dbReference>
<dbReference type="GO" id="GO:0003677">
    <property type="term" value="F:DNA binding"/>
    <property type="evidence" value="ECO:0007669"/>
    <property type="project" value="InterPro"/>
</dbReference>
<dbReference type="AlphaFoldDB" id="A0A1I6UVE5"/>
<dbReference type="InterPro" id="IPR000792">
    <property type="entry name" value="Tscrpt_reg_LuxR_C"/>
</dbReference>
<dbReference type="Proteomes" id="UP000198873">
    <property type="component" value="Unassembled WGS sequence"/>
</dbReference>
<evidence type="ECO:0000313" key="3">
    <source>
        <dbReference type="Proteomes" id="UP000198873"/>
    </source>
</evidence>
<feature type="domain" description="HTH luxR-type" evidence="1">
    <location>
        <begin position="271"/>
        <end position="320"/>
    </location>
</feature>
<dbReference type="InterPro" id="IPR016032">
    <property type="entry name" value="Sig_transdc_resp-reg_C-effctor"/>
</dbReference>
<evidence type="ECO:0000313" key="2">
    <source>
        <dbReference type="EMBL" id="SFT05383.1"/>
    </source>
</evidence>
<gene>
    <name evidence="2" type="ORF">SAMN05444716_106226</name>
</gene>
<dbReference type="PANTHER" id="PTHR34293:SF1">
    <property type="entry name" value="HTH-TYPE TRANSCRIPTIONAL REGULATOR TRMBL2"/>
    <property type="match status" value="1"/>
</dbReference>
<accession>A0A1I6UVE5</accession>
<protein>
    <submittedName>
        <fullName evidence="2">Regulatory protein, luxR family</fullName>
    </submittedName>
</protein>
<dbReference type="InterPro" id="IPR036388">
    <property type="entry name" value="WH-like_DNA-bd_sf"/>
</dbReference>
<dbReference type="SUPFAM" id="SSF46894">
    <property type="entry name" value="C-terminal effector domain of the bipartite response regulators"/>
    <property type="match status" value="1"/>
</dbReference>
<proteinExistence type="predicted"/>
<organism evidence="2 3">
    <name type="scientific">Streptomyces harbinensis</name>
    <dbReference type="NCBI Taxonomy" id="1176198"/>
    <lineage>
        <taxon>Bacteria</taxon>
        <taxon>Bacillati</taxon>
        <taxon>Actinomycetota</taxon>
        <taxon>Actinomycetes</taxon>
        <taxon>Kitasatosporales</taxon>
        <taxon>Streptomycetaceae</taxon>
        <taxon>Streptomyces</taxon>
    </lineage>
</organism>